<keyword evidence="3" id="KW-1185">Reference proteome</keyword>
<organism evidence="2 3">
    <name type="scientific">Maioricimonas rarisocia</name>
    <dbReference type="NCBI Taxonomy" id="2528026"/>
    <lineage>
        <taxon>Bacteria</taxon>
        <taxon>Pseudomonadati</taxon>
        <taxon>Planctomycetota</taxon>
        <taxon>Planctomycetia</taxon>
        <taxon>Planctomycetales</taxon>
        <taxon>Planctomycetaceae</taxon>
        <taxon>Maioricimonas</taxon>
    </lineage>
</organism>
<keyword evidence="1" id="KW-0812">Transmembrane</keyword>
<protein>
    <submittedName>
        <fullName evidence="2">Uncharacterized protein</fullName>
    </submittedName>
</protein>
<accession>A0A517ZET8</accession>
<sequence length="365" mass="40031">MGRLRRLAAGSVVLGSVLVAPGCAQVSRTGDTTVISHSWVSLLAIFVIGVSMVVFGVGITKESMEAPAPKKGAGKSKAKPRRSTGTYFGVGLTIAGLLILVLGVPSAYVASVTVHPDRVVFRDALFWWANEPRQFDYANLTGVDIEVVEMPIKRRGRKDKEYLVLTGTLSQDRREMNSLLRAAHPVLLNAWRQYREGNANIAAAEPVPGLPASTTHPVQPAPVEVMAEPPGKLTSVESIGRFRPGVSVMVPRNGTYVRAEVLEVFQEQQIRIRYDGDRSNDVAIIPLVDAIPAASSRLPGPGEGPGREITDISEVRPGMTLLGHYEGRWHEVEVIDVSERRITIRWPGERFRQRTPLSWLRIPKE</sequence>
<dbReference type="AlphaFoldDB" id="A0A517ZET8"/>
<proteinExistence type="predicted"/>
<dbReference type="KEGG" id="mri:Mal4_53020"/>
<gene>
    <name evidence="2" type="ORF">Mal4_53020</name>
</gene>
<evidence type="ECO:0000256" key="1">
    <source>
        <dbReference type="SAM" id="Phobius"/>
    </source>
</evidence>
<feature type="transmembrane region" description="Helical" evidence="1">
    <location>
        <begin position="85"/>
        <end position="108"/>
    </location>
</feature>
<evidence type="ECO:0000313" key="2">
    <source>
        <dbReference type="EMBL" id="QDU40939.1"/>
    </source>
</evidence>
<feature type="transmembrane region" description="Helical" evidence="1">
    <location>
        <begin position="40"/>
        <end position="60"/>
    </location>
</feature>
<keyword evidence="1" id="KW-1133">Transmembrane helix</keyword>
<dbReference type="RefSeq" id="WP_145372177.1">
    <property type="nucleotide sequence ID" value="NZ_CP036275.1"/>
</dbReference>
<dbReference type="Proteomes" id="UP000320496">
    <property type="component" value="Chromosome"/>
</dbReference>
<reference evidence="2 3" key="1">
    <citation type="submission" date="2019-02" db="EMBL/GenBank/DDBJ databases">
        <title>Deep-cultivation of Planctomycetes and their phenomic and genomic characterization uncovers novel biology.</title>
        <authorList>
            <person name="Wiegand S."/>
            <person name="Jogler M."/>
            <person name="Boedeker C."/>
            <person name="Pinto D."/>
            <person name="Vollmers J."/>
            <person name="Rivas-Marin E."/>
            <person name="Kohn T."/>
            <person name="Peeters S.H."/>
            <person name="Heuer A."/>
            <person name="Rast P."/>
            <person name="Oberbeckmann S."/>
            <person name="Bunk B."/>
            <person name="Jeske O."/>
            <person name="Meyerdierks A."/>
            <person name="Storesund J.E."/>
            <person name="Kallscheuer N."/>
            <person name="Luecker S."/>
            <person name="Lage O.M."/>
            <person name="Pohl T."/>
            <person name="Merkel B.J."/>
            <person name="Hornburger P."/>
            <person name="Mueller R.-W."/>
            <person name="Bruemmer F."/>
            <person name="Labrenz M."/>
            <person name="Spormann A.M."/>
            <person name="Op den Camp H."/>
            <person name="Overmann J."/>
            <person name="Amann R."/>
            <person name="Jetten M.S.M."/>
            <person name="Mascher T."/>
            <person name="Medema M.H."/>
            <person name="Devos D.P."/>
            <person name="Kaster A.-K."/>
            <person name="Ovreas L."/>
            <person name="Rohde M."/>
            <person name="Galperin M.Y."/>
            <person name="Jogler C."/>
        </authorList>
    </citation>
    <scope>NUCLEOTIDE SEQUENCE [LARGE SCALE GENOMIC DNA]</scope>
    <source>
        <strain evidence="2 3">Mal4</strain>
    </source>
</reference>
<evidence type="ECO:0000313" key="3">
    <source>
        <dbReference type="Proteomes" id="UP000320496"/>
    </source>
</evidence>
<dbReference type="EMBL" id="CP036275">
    <property type="protein sequence ID" value="QDU40939.1"/>
    <property type="molecule type" value="Genomic_DNA"/>
</dbReference>
<name>A0A517ZET8_9PLAN</name>
<keyword evidence="1" id="KW-0472">Membrane</keyword>